<organism evidence="2 3">
    <name type="scientific">Mycolicibacterium madagascariense</name>
    <dbReference type="NCBI Taxonomy" id="212765"/>
    <lineage>
        <taxon>Bacteria</taxon>
        <taxon>Bacillati</taxon>
        <taxon>Actinomycetota</taxon>
        <taxon>Actinomycetes</taxon>
        <taxon>Mycobacteriales</taxon>
        <taxon>Mycobacteriaceae</taxon>
        <taxon>Mycolicibacterium</taxon>
    </lineage>
</organism>
<proteinExistence type="predicted"/>
<dbReference type="Proteomes" id="UP000466517">
    <property type="component" value="Chromosome"/>
</dbReference>
<evidence type="ECO:0000256" key="1">
    <source>
        <dbReference type="SAM" id="MobiDB-lite"/>
    </source>
</evidence>
<evidence type="ECO:0000313" key="3">
    <source>
        <dbReference type="Proteomes" id="UP000466517"/>
    </source>
</evidence>
<feature type="region of interest" description="Disordered" evidence="1">
    <location>
        <begin position="1"/>
        <end position="31"/>
    </location>
</feature>
<feature type="region of interest" description="Disordered" evidence="1">
    <location>
        <begin position="49"/>
        <end position="93"/>
    </location>
</feature>
<feature type="compositionally biased region" description="Low complexity" evidence="1">
    <location>
        <begin position="1"/>
        <end position="21"/>
    </location>
</feature>
<name>A0A7I7XNL8_9MYCO</name>
<evidence type="ECO:0000313" key="2">
    <source>
        <dbReference type="EMBL" id="BBZ30796.1"/>
    </source>
</evidence>
<keyword evidence="3" id="KW-1185">Reference proteome</keyword>
<reference evidence="2 3" key="1">
    <citation type="journal article" date="2019" name="Emerg. Microbes Infect.">
        <title>Comprehensive subspecies identification of 175 nontuberculous mycobacteria species based on 7547 genomic profiles.</title>
        <authorList>
            <person name="Matsumoto Y."/>
            <person name="Kinjo T."/>
            <person name="Motooka D."/>
            <person name="Nabeya D."/>
            <person name="Jung N."/>
            <person name="Uechi K."/>
            <person name="Horii T."/>
            <person name="Iida T."/>
            <person name="Fujita J."/>
            <person name="Nakamura S."/>
        </authorList>
    </citation>
    <scope>NUCLEOTIDE SEQUENCE [LARGE SCALE GENOMIC DNA]</scope>
    <source>
        <strain evidence="2 3">JCM 13574</strain>
    </source>
</reference>
<dbReference type="KEGG" id="mmag:MMAD_50910"/>
<sequence length="119" mass="11451">MPPESLVLPDPVTVPVNVPPTRYSREDNAVVNGATGNSVSLVAATVNTHPSGVVTTPGGEDATTPSSGGGGPGSAAGTTAGSGSAGGSASATGAAPIEVSMQAEASRATRFNMAKPFTK</sequence>
<feature type="compositionally biased region" description="Low complexity" evidence="1">
    <location>
        <begin position="75"/>
        <end position="93"/>
    </location>
</feature>
<dbReference type="AlphaFoldDB" id="A0A7I7XNL8"/>
<dbReference type="EMBL" id="AP022610">
    <property type="protein sequence ID" value="BBZ30796.1"/>
    <property type="molecule type" value="Genomic_DNA"/>
</dbReference>
<protein>
    <submittedName>
        <fullName evidence="2">Uncharacterized protein</fullName>
    </submittedName>
</protein>
<gene>
    <name evidence="2" type="ORF">MMAD_50910</name>
</gene>
<accession>A0A7I7XNL8</accession>